<evidence type="ECO:0000256" key="2">
    <source>
        <dbReference type="ARBA" id="ARBA00018706"/>
    </source>
</evidence>
<dbReference type="GO" id="GO:0051731">
    <property type="term" value="F:polynucleotide 5'-hydroxyl-kinase activity"/>
    <property type="evidence" value="ECO:0007669"/>
    <property type="project" value="InterPro"/>
</dbReference>
<comment type="caution">
    <text evidence="10">The sequence shown here is derived from an EMBL/GenBank/DDBJ whole genome shotgun (WGS) entry which is preliminary data.</text>
</comment>
<organism evidence="10 11">
    <name type="scientific">Pleurotus eryngii</name>
    <name type="common">Boletus of the steppes</name>
    <dbReference type="NCBI Taxonomy" id="5323"/>
    <lineage>
        <taxon>Eukaryota</taxon>
        <taxon>Fungi</taxon>
        <taxon>Dikarya</taxon>
        <taxon>Basidiomycota</taxon>
        <taxon>Agaricomycotina</taxon>
        <taxon>Agaricomycetes</taxon>
        <taxon>Agaricomycetidae</taxon>
        <taxon>Agaricales</taxon>
        <taxon>Pleurotineae</taxon>
        <taxon>Pleurotaceae</taxon>
        <taxon>Pleurotus</taxon>
    </lineage>
</organism>
<sequence length="775" mass="83082">MWLERRIIREAGLPYLSASPVTMLSAIAARKAKSATITEKASPSENEAADVPAFRPSKSSRSSKRKVSTRGAEEPRVGAPKRQKPLSASKIDEGKRGKKAVAIVVAGGLRESEGDDDSFDSGLSTDDDEVPVDPLPPARSRGWSPSAPVVDSGSDGEEPEANLSTLPTRSPTIFQSSASTDTIRLTSDEISGLGLKAAHGNAVALALSVGQRFCLLGAYTVVVVHGSLEACGAIFTPSTVPRLHRVFAPKCSHLPAFECISASSTSRSSPCPVPPRLQSVCAKFDAVVIVQELLLGVEGLERVFGTFNGMFRESHQEKTNGEVEDIGLLGVQMVTQQTRSLQPLTLLPSWNAALSSIDPPPSPSSSSAAGVFLVKGPKKTGKSAFAVTLLNKLLSQYTRVAFLECDIGQSEFGPAGMVSLHVLDKPVLGPAFTHPSLPFRGHFIGSTSPRSSPSHYLASVDSLFQTYRTEVQTPGLEPLADNRIFEYIPLVVNTMGWVKGLGASLLGSIEEIVQPTHVFELQSSTPFPSSTSRASPPTTQHHFLQPFVSSLAYTAADQRSLSILSYFHSVFADRNGTGDASADFSQTTPDLWDTSLPLCARFPFEVDCSTAFERVVLVGCGSEDVVPEHIHTVLNGALVALVDCEEGALDSHPDLASQTPCKSPFSVPYIQGGPPPSPSASRCLGLALIRAISPDTQKMHILTPLPPSSLAKCRVLVKGEVELPIWGVLDFREQEEGVLAGFEKQKMPYLQWGKSEGVGVEKRRVRRNLMRRGQM</sequence>
<proteinExistence type="inferred from homology"/>
<feature type="compositionally biased region" description="Polar residues" evidence="8">
    <location>
        <begin position="35"/>
        <end position="45"/>
    </location>
</feature>
<dbReference type="InterPro" id="IPR032319">
    <property type="entry name" value="CLP1_P"/>
</dbReference>
<keyword evidence="6" id="KW-0418">Kinase</keyword>
<dbReference type="PANTHER" id="PTHR12755">
    <property type="entry name" value="CLEAVAGE/POLYADENYLATION FACTOR IA SUBUNIT CLP1P"/>
    <property type="match status" value="1"/>
</dbReference>
<feature type="compositionally biased region" description="Acidic residues" evidence="8">
    <location>
        <begin position="113"/>
        <end position="131"/>
    </location>
</feature>
<dbReference type="InterPro" id="IPR027417">
    <property type="entry name" value="P-loop_NTPase"/>
</dbReference>
<dbReference type="Gene3D" id="3.40.50.300">
    <property type="entry name" value="P-loop containing nucleotide triphosphate hydrolases"/>
    <property type="match status" value="1"/>
</dbReference>
<evidence type="ECO:0000256" key="3">
    <source>
        <dbReference type="ARBA" id="ARBA00019824"/>
    </source>
</evidence>
<evidence type="ECO:0000256" key="8">
    <source>
        <dbReference type="SAM" id="MobiDB-lite"/>
    </source>
</evidence>
<evidence type="ECO:0000256" key="6">
    <source>
        <dbReference type="ARBA" id="ARBA00022777"/>
    </source>
</evidence>
<evidence type="ECO:0000256" key="1">
    <source>
        <dbReference type="ARBA" id="ARBA00011003"/>
    </source>
</evidence>
<dbReference type="PANTHER" id="PTHR12755:SF3">
    <property type="entry name" value="POLYNUCLEOTIDE 5'-HYDROXYL-KINASE NOL9"/>
    <property type="match status" value="1"/>
</dbReference>
<accession>A0A9P5ZIJ1</accession>
<dbReference type="OrthoDB" id="2405412at2759"/>
<dbReference type="AlphaFoldDB" id="A0A9P5ZIJ1"/>
<dbReference type="GO" id="GO:0005524">
    <property type="term" value="F:ATP binding"/>
    <property type="evidence" value="ECO:0007669"/>
    <property type="project" value="UniProtKB-KW"/>
</dbReference>
<evidence type="ECO:0000259" key="9">
    <source>
        <dbReference type="Pfam" id="PF16575"/>
    </source>
</evidence>
<evidence type="ECO:0000313" key="10">
    <source>
        <dbReference type="EMBL" id="KAF9488042.1"/>
    </source>
</evidence>
<dbReference type="InterPro" id="IPR045116">
    <property type="entry name" value="Clp1/Grc3"/>
</dbReference>
<gene>
    <name evidence="10" type="ORF">BDN71DRAFT_545506</name>
</gene>
<feature type="region of interest" description="Disordered" evidence="8">
    <location>
        <begin position="32"/>
        <end position="93"/>
    </location>
</feature>
<evidence type="ECO:0000256" key="7">
    <source>
        <dbReference type="ARBA" id="ARBA00022840"/>
    </source>
</evidence>
<dbReference type="EMBL" id="MU154735">
    <property type="protein sequence ID" value="KAF9488042.1"/>
    <property type="molecule type" value="Genomic_DNA"/>
</dbReference>
<keyword evidence="5" id="KW-0547">Nucleotide-binding</keyword>
<feature type="region of interest" description="Disordered" evidence="8">
    <location>
        <begin position="107"/>
        <end position="177"/>
    </location>
</feature>
<feature type="domain" description="Clp1 P-loop" evidence="9">
    <location>
        <begin position="376"/>
        <end position="568"/>
    </location>
</feature>
<evidence type="ECO:0000313" key="11">
    <source>
        <dbReference type="Proteomes" id="UP000807025"/>
    </source>
</evidence>
<evidence type="ECO:0000256" key="4">
    <source>
        <dbReference type="ARBA" id="ARBA00022679"/>
    </source>
</evidence>
<feature type="compositionally biased region" description="Polar residues" evidence="8">
    <location>
        <begin position="162"/>
        <end position="177"/>
    </location>
</feature>
<evidence type="ECO:0000256" key="5">
    <source>
        <dbReference type="ARBA" id="ARBA00022741"/>
    </source>
</evidence>
<keyword evidence="4" id="KW-0808">Transferase</keyword>
<name>A0A9P5ZIJ1_PLEER</name>
<reference evidence="10" key="1">
    <citation type="submission" date="2020-11" db="EMBL/GenBank/DDBJ databases">
        <authorList>
            <consortium name="DOE Joint Genome Institute"/>
            <person name="Ahrendt S."/>
            <person name="Riley R."/>
            <person name="Andreopoulos W."/>
            <person name="Labutti K."/>
            <person name="Pangilinan J."/>
            <person name="Ruiz-Duenas F.J."/>
            <person name="Barrasa J.M."/>
            <person name="Sanchez-Garcia M."/>
            <person name="Camarero S."/>
            <person name="Miyauchi S."/>
            <person name="Serrano A."/>
            <person name="Linde D."/>
            <person name="Babiker R."/>
            <person name="Drula E."/>
            <person name="Ayuso-Fernandez I."/>
            <person name="Pacheco R."/>
            <person name="Padilla G."/>
            <person name="Ferreira P."/>
            <person name="Barriuso J."/>
            <person name="Kellner H."/>
            <person name="Castanera R."/>
            <person name="Alfaro M."/>
            <person name="Ramirez L."/>
            <person name="Pisabarro A.G."/>
            <person name="Kuo A."/>
            <person name="Tritt A."/>
            <person name="Lipzen A."/>
            <person name="He G."/>
            <person name="Yan M."/>
            <person name="Ng V."/>
            <person name="Cullen D."/>
            <person name="Martin F."/>
            <person name="Rosso M.-N."/>
            <person name="Henrissat B."/>
            <person name="Hibbett D."/>
            <person name="Martinez A.T."/>
            <person name="Grigoriev I.V."/>
        </authorList>
    </citation>
    <scope>NUCLEOTIDE SEQUENCE</scope>
    <source>
        <strain evidence="10">ATCC 90797</strain>
    </source>
</reference>
<dbReference type="Pfam" id="PF16575">
    <property type="entry name" value="CLP1_P"/>
    <property type="match status" value="1"/>
</dbReference>
<dbReference type="Proteomes" id="UP000807025">
    <property type="component" value="Unassembled WGS sequence"/>
</dbReference>
<protein>
    <recommendedName>
        <fullName evidence="3">Polynucleotide 5'-hydroxyl-kinase GRC3</fullName>
    </recommendedName>
    <alternativeName>
        <fullName evidence="2">Polynucleotide 5'-hydroxyl-kinase grc3</fullName>
    </alternativeName>
</protein>
<keyword evidence="7" id="KW-0067">ATP-binding</keyword>
<dbReference type="GO" id="GO:0005634">
    <property type="term" value="C:nucleus"/>
    <property type="evidence" value="ECO:0007669"/>
    <property type="project" value="TreeGrafter"/>
</dbReference>
<dbReference type="GO" id="GO:0000448">
    <property type="term" value="P:cleavage in ITS2 between 5.8S rRNA and LSU-rRNA of tricistronic rRNA transcript (SSU-rRNA, 5.8S rRNA, LSU-rRNA)"/>
    <property type="evidence" value="ECO:0007669"/>
    <property type="project" value="TreeGrafter"/>
</dbReference>
<comment type="similarity">
    <text evidence="1">Belongs to the Clp1 family. NOL9/GRC3 subfamily.</text>
</comment>
<keyword evidence="11" id="KW-1185">Reference proteome</keyword>